<keyword evidence="2" id="KW-0472">Membrane</keyword>
<dbReference type="AlphaFoldDB" id="A0A1H5L4B9"/>
<dbReference type="EMBL" id="FNTV01000001">
    <property type="protein sequence ID" value="SEE71912.1"/>
    <property type="molecule type" value="Genomic_DNA"/>
</dbReference>
<gene>
    <name evidence="3" type="ORF">SAMN04489740_2300</name>
</gene>
<feature type="transmembrane region" description="Helical" evidence="2">
    <location>
        <begin position="86"/>
        <end position="108"/>
    </location>
</feature>
<sequence length="229" mass="24743">MAGIPAVGWMWLGIISRLSSLAGQPSAKAPERVAPVWEEQPTGTLVRFAAIAMAMRTLIVIMVATIAAAGSLTALALIAADYHLGIVSVRFTLIVAGALVALPAYLFIKARLSRRTVPCTAAFTQTQLLVTTGAQQHVFRYGQIEKLLWRCTSDYARIEVHTQDSTLTLITGIAKAPRTVLGQLPALSRRTVRSLNEAGLAKERTKRPGLTEFRRAPSTITGSKDLLRP</sequence>
<proteinExistence type="predicted"/>
<protein>
    <submittedName>
        <fullName evidence="3">Uncharacterized protein</fullName>
    </submittedName>
</protein>
<organism evidence="3 4">
    <name type="scientific">Arthrobacter alpinus</name>
    <dbReference type="NCBI Taxonomy" id="656366"/>
    <lineage>
        <taxon>Bacteria</taxon>
        <taxon>Bacillati</taxon>
        <taxon>Actinomycetota</taxon>
        <taxon>Actinomycetes</taxon>
        <taxon>Micrococcales</taxon>
        <taxon>Micrococcaceae</taxon>
        <taxon>Arthrobacter</taxon>
    </lineage>
</organism>
<feature type="region of interest" description="Disordered" evidence="1">
    <location>
        <begin position="198"/>
        <end position="229"/>
    </location>
</feature>
<keyword evidence="2" id="KW-0812">Transmembrane</keyword>
<evidence type="ECO:0000313" key="3">
    <source>
        <dbReference type="EMBL" id="SEE71912.1"/>
    </source>
</evidence>
<evidence type="ECO:0000256" key="2">
    <source>
        <dbReference type="SAM" id="Phobius"/>
    </source>
</evidence>
<feature type="transmembrane region" description="Helical" evidence="2">
    <location>
        <begin position="57"/>
        <end position="80"/>
    </location>
</feature>
<keyword evidence="2" id="KW-1133">Transmembrane helix</keyword>
<evidence type="ECO:0000313" key="4">
    <source>
        <dbReference type="Proteomes" id="UP000182725"/>
    </source>
</evidence>
<name>A0A1H5L4B9_9MICC</name>
<dbReference type="Proteomes" id="UP000182725">
    <property type="component" value="Unassembled WGS sequence"/>
</dbReference>
<evidence type="ECO:0000256" key="1">
    <source>
        <dbReference type="SAM" id="MobiDB-lite"/>
    </source>
</evidence>
<reference evidence="3 4" key="1">
    <citation type="submission" date="2016-10" db="EMBL/GenBank/DDBJ databases">
        <authorList>
            <person name="de Groot N.N."/>
        </authorList>
    </citation>
    <scope>NUCLEOTIDE SEQUENCE [LARGE SCALE GENOMIC DNA]</scope>
    <source>
        <strain evidence="3 4">DSM 22274</strain>
    </source>
</reference>
<accession>A0A1H5L4B9</accession>